<accession>A0A6J4KLY2</accession>
<feature type="non-terminal residue" evidence="1">
    <location>
        <position position="1"/>
    </location>
</feature>
<name>A0A6J4KLY2_9GAMM</name>
<sequence>WRSTWPRRRSTSDRSHPARDRCCLQCERWLRDRDRWHF</sequence>
<dbReference type="AlphaFoldDB" id="A0A6J4KLY2"/>
<protein>
    <submittedName>
        <fullName evidence="1">Uncharacterized protein</fullName>
    </submittedName>
</protein>
<feature type="non-terminal residue" evidence="1">
    <location>
        <position position="38"/>
    </location>
</feature>
<dbReference type="EMBL" id="CADCUA010000162">
    <property type="protein sequence ID" value="CAA9308816.1"/>
    <property type="molecule type" value="Genomic_DNA"/>
</dbReference>
<reference evidence="1" key="1">
    <citation type="submission" date="2020-02" db="EMBL/GenBank/DDBJ databases">
        <authorList>
            <person name="Meier V. D."/>
        </authorList>
    </citation>
    <scope>NUCLEOTIDE SEQUENCE</scope>
    <source>
        <strain evidence="1">AVDCRST_MAG71</strain>
    </source>
</reference>
<evidence type="ECO:0000313" key="1">
    <source>
        <dbReference type="EMBL" id="CAA9308816.1"/>
    </source>
</evidence>
<proteinExistence type="predicted"/>
<organism evidence="1">
    <name type="scientific">uncultured Lysobacter sp</name>
    <dbReference type="NCBI Taxonomy" id="271060"/>
    <lineage>
        <taxon>Bacteria</taxon>
        <taxon>Pseudomonadati</taxon>
        <taxon>Pseudomonadota</taxon>
        <taxon>Gammaproteobacteria</taxon>
        <taxon>Lysobacterales</taxon>
        <taxon>Lysobacteraceae</taxon>
        <taxon>Lysobacter</taxon>
        <taxon>environmental samples</taxon>
    </lineage>
</organism>
<gene>
    <name evidence="1" type="ORF">AVDCRST_MAG71-552</name>
</gene>